<protein>
    <submittedName>
        <fullName evidence="2">Unannotated protein</fullName>
    </submittedName>
</protein>
<sequence length="51" mass="5420">MTNTRSTDASSHHSNGRGDIRPDRVVVPPGADGSIDLHLFAVADVTGWFEG</sequence>
<feature type="compositionally biased region" description="Polar residues" evidence="1">
    <location>
        <begin position="1"/>
        <end position="13"/>
    </location>
</feature>
<dbReference type="EMBL" id="CAEZSR010000297">
    <property type="protein sequence ID" value="CAB4598701.1"/>
    <property type="molecule type" value="Genomic_DNA"/>
</dbReference>
<evidence type="ECO:0000256" key="1">
    <source>
        <dbReference type="SAM" id="MobiDB-lite"/>
    </source>
</evidence>
<feature type="region of interest" description="Disordered" evidence="1">
    <location>
        <begin position="1"/>
        <end position="32"/>
    </location>
</feature>
<evidence type="ECO:0000313" key="2">
    <source>
        <dbReference type="EMBL" id="CAB4598701.1"/>
    </source>
</evidence>
<name>A0A6J6GBY6_9ZZZZ</name>
<reference evidence="2" key="1">
    <citation type="submission" date="2020-05" db="EMBL/GenBank/DDBJ databases">
        <authorList>
            <person name="Chiriac C."/>
            <person name="Salcher M."/>
            <person name="Ghai R."/>
            <person name="Kavagutti S V."/>
        </authorList>
    </citation>
    <scope>NUCLEOTIDE SEQUENCE</scope>
</reference>
<accession>A0A6J6GBY6</accession>
<proteinExistence type="predicted"/>
<gene>
    <name evidence="2" type="ORF">UFOPK1493_04171</name>
</gene>
<organism evidence="2">
    <name type="scientific">freshwater metagenome</name>
    <dbReference type="NCBI Taxonomy" id="449393"/>
    <lineage>
        <taxon>unclassified sequences</taxon>
        <taxon>metagenomes</taxon>
        <taxon>ecological metagenomes</taxon>
    </lineage>
</organism>
<dbReference type="AlphaFoldDB" id="A0A6J6GBY6"/>